<evidence type="ECO:0000313" key="6">
    <source>
        <dbReference type="Proteomes" id="UP000198510"/>
    </source>
</evidence>
<organism evidence="5 6">
    <name type="scientific">Catalinimonas alkaloidigena</name>
    <dbReference type="NCBI Taxonomy" id="1075417"/>
    <lineage>
        <taxon>Bacteria</taxon>
        <taxon>Pseudomonadati</taxon>
        <taxon>Bacteroidota</taxon>
        <taxon>Cytophagia</taxon>
        <taxon>Cytophagales</taxon>
        <taxon>Catalimonadaceae</taxon>
        <taxon>Catalinimonas</taxon>
    </lineage>
</organism>
<feature type="transmembrane region" description="Helical" evidence="1">
    <location>
        <begin position="268"/>
        <end position="288"/>
    </location>
</feature>
<reference evidence="5 6" key="1">
    <citation type="submission" date="2016-10" db="EMBL/GenBank/DDBJ databases">
        <authorList>
            <person name="de Groot N.N."/>
        </authorList>
    </citation>
    <scope>NUCLEOTIDE SEQUENCE [LARGE SCALE GENOMIC DNA]</scope>
    <source>
        <strain evidence="5 6">DSM 25186</strain>
    </source>
</reference>
<gene>
    <name evidence="5" type="ORF">SAMN05421823_102648</name>
</gene>
<accession>A0A1G9BLZ0</accession>
<evidence type="ECO:0000259" key="4">
    <source>
        <dbReference type="Pfam" id="PF25221"/>
    </source>
</evidence>
<evidence type="ECO:0000313" key="5">
    <source>
        <dbReference type="EMBL" id="SDK40154.1"/>
    </source>
</evidence>
<dbReference type="Proteomes" id="UP000198510">
    <property type="component" value="Unassembled WGS sequence"/>
</dbReference>
<feature type="chain" id="PRO_5011712990" evidence="2">
    <location>
        <begin position="24"/>
        <end position="417"/>
    </location>
</feature>
<dbReference type="AlphaFoldDB" id="A0A1G9BLZ0"/>
<keyword evidence="1" id="KW-0472">Membrane</keyword>
<dbReference type="OrthoDB" id="319167at2"/>
<name>A0A1G9BLZ0_9BACT</name>
<feature type="signal peptide" evidence="2">
    <location>
        <begin position="1"/>
        <end position="23"/>
    </location>
</feature>
<feature type="transmembrane region" description="Helical" evidence="1">
    <location>
        <begin position="356"/>
        <end position="378"/>
    </location>
</feature>
<feature type="transmembrane region" description="Helical" evidence="1">
    <location>
        <begin position="333"/>
        <end position="349"/>
    </location>
</feature>
<dbReference type="Pfam" id="PF13387">
    <property type="entry name" value="Lnb_N"/>
    <property type="match status" value="1"/>
</dbReference>
<evidence type="ECO:0000256" key="1">
    <source>
        <dbReference type="SAM" id="Phobius"/>
    </source>
</evidence>
<dbReference type="STRING" id="1075417.SAMN05421823_102648"/>
<feature type="domain" description="Lnb N-terminal periplasmic" evidence="3">
    <location>
        <begin position="36"/>
        <end position="173"/>
    </location>
</feature>
<dbReference type="Pfam" id="PF25221">
    <property type="entry name" value="5TMH_Lnb"/>
    <property type="match status" value="1"/>
</dbReference>
<feature type="domain" description="Lnb-like transmembrane" evidence="4">
    <location>
        <begin position="265"/>
        <end position="402"/>
    </location>
</feature>
<keyword evidence="1" id="KW-0812">Transmembrane</keyword>
<dbReference type="EMBL" id="FNFO01000002">
    <property type="protein sequence ID" value="SDK40154.1"/>
    <property type="molecule type" value="Genomic_DNA"/>
</dbReference>
<keyword evidence="2" id="KW-0732">Signal</keyword>
<keyword evidence="1" id="KW-1133">Transmembrane helix</keyword>
<dbReference type="InterPro" id="IPR057436">
    <property type="entry name" value="5TMH_Lnb"/>
</dbReference>
<feature type="transmembrane region" description="Helical" evidence="1">
    <location>
        <begin position="300"/>
        <end position="321"/>
    </location>
</feature>
<dbReference type="RefSeq" id="WP_089680480.1">
    <property type="nucleotide sequence ID" value="NZ_FNFO01000002.1"/>
</dbReference>
<sequence length="417" mass="48370">MNFFQRCLFFLGMLFLGTASLHAQSPPPFQKLSPQAQVSLLTCGPGDALFEAFGHSAIRVQDPALGIDAVYNYGLFDFDQPNFYLNFIRGYMLYSLGRTEFERFLYQYEYFNRSVYEQSLTLSAAQRQRAYEFLEYNNLPKNRQYYYDYFFDNCATRPRDVFERVLGDSLKFDYSYANRLHYTIRDLIHRYIEDEPKFAWGNFGIDLGLGSRIDRAAKPREYMYQPEFLAAAFSGATVRQPDGSTRLLVGGTRTLFEATPEDEPEASWITPTVVLWIMFAIAVGRTAYDITHRRRKSYAVDIFIYFCVGFLGCLLLFLAWFTNHTAAGANYNLLWAWPTHALIPFLLFIRHRPLWVSSYFLASAIATGLTLLLWGIIPQDLNEALVPFLLGLTLRSAYIFIRARKLWVYERKEATVH</sequence>
<protein>
    <submittedName>
        <fullName evidence="5">Uncharacterized protein</fullName>
    </submittedName>
</protein>
<dbReference type="InterPro" id="IPR025178">
    <property type="entry name" value="Lnb_N"/>
</dbReference>
<evidence type="ECO:0000259" key="3">
    <source>
        <dbReference type="Pfam" id="PF13387"/>
    </source>
</evidence>
<feature type="transmembrane region" description="Helical" evidence="1">
    <location>
        <begin position="384"/>
        <end position="401"/>
    </location>
</feature>
<proteinExistence type="predicted"/>
<evidence type="ECO:0000256" key="2">
    <source>
        <dbReference type="SAM" id="SignalP"/>
    </source>
</evidence>
<keyword evidence="6" id="KW-1185">Reference proteome</keyword>